<dbReference type="SUPFAM" id="SSF53098">
    <property type="entry name" value="Ribonuclease H-like"/>
    <property type="match status" value="1"/>
</dbReference>
<dbReference type="VEuPathDB" id="AmoebaDB:NF0119130"/>
<dbReference type="GeneID" id="68117806"/>
<protein>
    <recommendedName>
        <fullName evidence="4">Exonuclease domain-containing protein</fullName>
    </recommendedName>
</protein>
<evidence type="ECO:0008006" key="4">
    <source>
        <dbReference type="Google" id="ProtNLM"/>
    </source>
</evidence>
<sequence length="754" mass="87116">MQFHNGPSVVKHRNKRQHQQSSFTVHPTSTFQTPQTPSSQELKFNCNGFPSDKYSELLFGDCIFNAKELTETESELVSLFRQAQEYYDSTWNFESVNVDRDPRHHQYSDIAKRFWILVKYYAGKQFFVRMAGARNQHQPCNWFNHLHYNLIIPELATVKNWIPKGSRDIIPYFKETLEDIVSKSSCKNACISVDGMKVLKHIDTLNSEFVGVVFPFNLMQQFPHLYELLDREEVAPSDIMALQYCLNLTSSPVIEQLKAINTPQSLAAANYLTLIRELYDCNNDNKCQVEQLHNIKQRFEQLNPFPSKTKNICIHTINGFITLISHFPNLRSSCITTNSNELFFSIVRHKYPRATEKQFCQMGLLTFFIYCIPHAPDDVRGFSLPDIPLTDHYNGKVTKIPDFSPYCNPNSQLKGFEKELEKINQQIANYARKSTLRLDTCAPKRIFLCCPVPNCKKLKPYLVKGCFKNHLINKHKYDQKAAAEEVKNMECQEFLRQMQRDIELRKVTMSHGEEDQYKDSQSENATTNNSIEELKHKPNELRSVFKDKISVIHSRPQGIISSTQNLMKIGNKLYHIVLMDLETTGVNVNTNTIVQIAFLSLSTHQLHSMFVQPEPNANWHQKAATMHQDKLTILAKSDFLRNVIPDVVNYLTYGEAADIIFLVHSWSLDEQFFTKALTSLSHQPKIKFHYCRTMEKMLLGRVALEKQYSSRISNDLPGTPHNAAVDVVMLYDLLLSKFTTDKNIALQLRQTTLQ</sequence>
<feature type="compositionally biased region" description="Low complexity" evidence="1">
    <location>
        <begin position="27"/>
        <end position="40"/>
    </location>
</feature>
<feature type="compositionally biased region" description="Basic and acidic residues" evidence="1">
    <location>
        <begin position="510"/>
        <end position="521"/>
    </location>
</feature>
<proteinExistence type="predicted"/>
<dbReference type="Proteomes" id="UP000444721">
    <property type="component" value="Unassembled WGS sequence"/>
</dbReference>
<dbReference type="RefSeq" id="XP_044568239.1">
    <property type="nucleotide sequence ID" value="XM_044700906.1"/>
</dbReference>
<dbReference type="OrthoDB" id="10250935at2759"/>
<dbReference type="AlphaFoldDB" id="A0A6A5C6Z7"/>
<dbReference type="VEuPathDB" id="AmoebaDB:FDP41_010591"/>
<comment type="caution">
    <text evidence="2">The sequence shown here is derived from an EMBL/GenBank/DDBJ whole genome shotgun (WGS) entry which is preliminary data.</text>
</comment>
<dbReference type="VEuPathDB" id="AmoebaDB:NfTy_031670"/>
<organism evidence="2 3">
    <name type="scientific">Naegleria fowleri</name>
    <name type="common">Brain eating amoeba</name>
    <dbReference type="NCBI Taxonomy" id="5763"/>
    <lineage>
        <taxon>Eukaryota</taxon>
        <taxon>Discoba</taxon>
        <taxon>Heterolobosea</taxon>
        <taxon>Tetramitia</taxon>
        <taxon>Eutetramitia</taxon>
        <taxon>Vahlkampfiidae</taxon>
        <taxon>Naegleria</taxon>
    </lineage>
</organism>
<keyword evidence="3" id="KW-1185">Reference proteome</keyword>
<dbReference type="InterPro" id="IPR012337">
    <property type="entry name" value="RNaseH-like_sf"/>
</dbReference>
<feature type="compositionally biased region" description="Polar residues" evidence="1">
    <location>
        <begin position="522"/>
        <end position="531"/>
    </location>
</feature>
<dbReference type="Gene3D" id="3.30.420.10">
    <property type="entry name" value="Ribonuclease H-like superfamily/Ribonuclease H"/>
    <property type="match status" value="1"/>
</dbReference>
<dbReference type="EMBL" id="VFQX01000006">
    <property type="protein sequence ID" value="KAF0983526.1"/>
    <property type="molecule type" value="Genomic_DNA"/>
</dbReference>
<dbReference type="InterPro" id="IPR036397">
    <property type="entry name" value="RNaseH_sf"/>
</dbReference>
<name>A0A6A5C6Z7_NAEFO</name>
<evidence type="ECO:0000313" key="2">
    <source>
        <dbReference type="EMBL" id="KAF0983526.1"/>
    </source>
</evidence>
<feature type="region of interest" description="Disordered" evidence="1">
    <location>
        <begin position="1"/>
        <end position="40"/>
    </location>
</feature>
<feature type="region of interest" description="Disordered" evidence="1">
    <location>
        <begin position="510"/>
        <end position="537"/>
    </location>
</feature>
<dbReference type="VEuPathDB" id="AmoebaDB:NF0085290"/>
<dbReference type="GO" id="GO:0003676">
    <property type="term" value="F:nucleic acid binding"/>
    <property type="evidence" value="ECO:0007669"/>
    <property type="project" value="InterPro"/>
</dbReference>
<evidence type="ECO:0000256" key="1">
    <source>
        <dbReference type="SAM" id="MobiDB-lite"/>
    </source>
</evidence>
<gene>
    <name evidence="2" type="ORF">FDP41_010591</name>
</gene>
<dbReference type="VEuPathDB" id="AmoebaDB:NfTy_035460"/>
<reference evidence="2 3" key="1">
    <citation type="journal article" date="2019" name="Sci. Rep.">
        <title>Nanopore sequencing improves the draft genome of the human pathogenic amoeba Naegleria fowleri.</title>
        <authorList>
            <person name="Liechti N."/>
            <person name="Schurch N."/>
            <person name="Bruggmann R."/>
            <person name="Wittwer M."/>
        </authorList>
    </citation>
    <scope>NUCLEOTIDE SEQUENCE [LARGE SCALE GENOMIC DNA]</scope>
    <source>
        <strain evidence="2 3">ATCC 30894</strain>
    </source>
</reference>
<accession>A0A6A5C6Z7</accession>
<evidence type="ECO:0000313" key="3">
    <source>
        <dbReference type="Proteomes" id="UP000444721"/>
    </source>
</evidence>